<gene>
    <name evidence="1" type="ORF">ACFO4O_04415</name>
</gene>
<name>A0ABV9LSG1_9ALTE</name>
<proteinExistence type="predicted"/>
<evidence type="ECO:0000313" key="2">
    <source>
        <dbReference type="Proteomes" id="UP001595897"/>
    </source>
</evidence>
<protein>
    <submittedName>
        <fullName evidence="1">Uncharacterized protein</fullName>
    </submittedName>
</protein>
<dbReference type="Proteomes" id="UP001595897">
    <property type="component" value="Unassembled WGS sequence"/>
</dbReference>
<dbReference type="EMBL" id="JBHSGU010000002">
    <property type="protein sequence ID" value="MFC4699402.1"/>
    <property type="molecule type" value="Genomic_DNA"/>
</dbReference>
<reference evidence="2" key="1">
    <citation type="journal article" date="2019" name="Int. J. Syst. Evol. Microbiol.">
        <title>The Global Catalogue of Microorganisms (GCM) 10K type strain sequencing project: providing services to taxonomists for standard genome sequencing and annotation.</title>
        <authorList>
            <consortium name="The Broad Institute Genomics Platform"/>
            <consortium name="The Broad Institute Genome Sequencing Center for Infectious Disease"/>
            <person name="Wu L."/>
            <person name="Ma J."/>
        </authorList>
    </citation>
    <scope>NUCLEOTIDE SEQUENCE [LARGE SCALE GENOMIC DNA]</scope>
    <source>
        <strain evidence="2">KACC 12507</strain>
    </source>
</reference>
<comment type="caution">
    <text evidence="1">The sequence shown here is derived from an EMBL/GenBank/DDBJ whole genome shotgun (WGS) entry which is preliminary data.</text>
</comment>
<evidence type="ECO:0000313" key="1">
    <source>
        <dbReference type="EMBL" id="MFC4699402.1"/>
    </source>
</evidence>
<accession>A0ABV9LSG1</accession>
<keyword evidence="2" id="KW-1185">Reference proteome</keyword>
<organism evidence="1 2">
    <name type="scientific">Glaciecola siphonariae</name>
    <dbReference type="NCBI Taxonomy" id="521012"/>
    <lineage>
        <taxon>Bacteria</taxon>
        <taxon>Pseudomonadati</taxon>
        <taxon>Pseudomonadota</taxon>
        <taxon>Gammaproteobacteria</taxon>
        <taxon>Alteromonadales</taxon>
        <taxon>Alteromonadaceae</taxon>
        <taxon>Glaciecola</taxon>
    </lineage>
</organism>
<dbReference type="RefSeq" id="WP_382406150.1">
    <property type="nucleotide sequence ID" value="NZ_JBHSGU010000002.1"/>
</dbReference>
<sequence>MKELSHLEEFATLVQTRPETIFLEPNGATIDLQIHTTGESWRTFKSYTENDLVEFKLSNSLKVRASFSDSGAAAKAFITNGQYK</sequence>